<organism evidence="2 3">
    <name type="scientific">Mycobacterium botniense</name>
    <dbReference type="NCBI Taxonomy" id="84962"/>
    <lineage>
        <taxon>Bacteria</taxon>
        <taxon>Bacillati</taxon>
        <taxon>Actinomycetota</taxon>
        <taxon>Actinomycetes</taxon>
        <taxon>Mycobacteriales</taxon>
        <taxon>Mycobacteriaceae</taxon>
        <taxon>Mycobacterium</taxon>
    </lineage>
</organism>
<evidence type="ECO:0000313" key="2">
    <source>
        <dbReference type="EMBL" id="GFG75344.1"/>
    </source>
</evidence>
<evidence type="ECO:0000256" key="1">
    <source>
        <dbReference type="SAM" id="MobiDB-lite"/>
    </source>
</evidence>
<protein>
    <submittedName>
        <fullName evidence="2">Uncharacterized protein</fullName>
    </submittedName>
</protein>
<proteinExistence type="predicted"/>
<dbReference type="AlphaFoldDB" id="A0A7I9XZY3"/>
<evidence type="ECO:0000313" key="3">
    <source>
        <dbReference type="Proteomes" id="UP000465361"/>
    </source>
</evidence>
<comment type="caution">
    <text evidence="2">The sequence shown here is derived from an EMBL/GenBank/DDBJ whole genome shotgun (WGS) entry which is preliminary data.</text>
</comment>
<reference evidence="2 3" key="1">
    <citation type="journal article" date="2019" name="Emerg. Microbes Infect.">
        <title>Comprehensive subspecies identification of 175 nontuberculous mycobacteria species based on 7547 genomic profiles.</title>
        <authorList>
            <person name="Matsumoto Y."/>
            <person name="Kinjo T."/>
            <person name="Motooka D."/>
            <person name="Nabeya D."/>
            <person name="Jung N."/>
            <person name="Uechi K."/>
            <person name="Horii T."/>
            <person name="Iida T."/>
            <person name="Fujita J."/>
            <person name="Nakamura S."/>
        </authorList>
    </citation>
    <scope>NUCLEOTIDE SEQUENCE [LARGE SCALE GENOMIC DNA]</scope>
    <source>
        <strain evidence="2 3">JCM 17322</strain>
    </source>
</reference>
<feature type="region of interest" description="Disordered" evidence="1">
    <location>
        <begin position="1"/>
        <end position="29"/>
    </location>
</feature>
<keyword evidence="3" id="KW-1185">Reference proteome</keyword>
<accession>A0A7I9XZY3</accession>
<dbReference type="EMBL" id="BLKW01000004">
    <property type="protein sequence ID" value="GFG75344.1"/>
    <property type="molecule type" value="Genomic_DNA"/>
</dbReference>
<sequence>MFAAVDARPGVNALASQPRQGSGTPGDMRRQILLSGHRRREIAQSVPVSGAQTDGEPLFVPACQFDNLAQQLLSRRGEVEGMQSAIVRIAATLDIATLLELIDRDHHMAGQHPRSRTEGLSAAAGLCAGGGATAFTGANRPVAWCEHDHGRREACDADCGRAAK</sequence>
<gene>
    <name evidence="2" type="ORF">MBOT_27090</name>
</gene>
<name>A0A7I9XZY3_9MYCO</name>
<dbReference type="Proteomes" id="UP000465361">
    <property type="component" value="Unassembled WGS sequence"/>
</dbReference>